<proteinExistence type="predicted"/>
<name>A0ACC1YGP2_MELAZ</name>
<reference evidence="1 2" key="1">
    <citation type="journal article" date="2023" name="Science">
        <title>Complex scaffold remodeling in plant triterpene biosynthesis.</title>
        <authorList>
            <person name="De La Pena R."/>
            <person name="Hodgson H."/>
            <person name="Liu J.C."/>
            <person name="Stephenson M.J."/>
            <person name="Martin A.C."/>
            <person name="Owen C."/>
            <person name="Harkess A."/>
            <person name="Leebens-Mack J."/>
            <person name="Jimenez L.E."/>
            <person name="Osbourn A."/>
            <person name="Sattely E.S."/>
        </authorList>
    </citation>
    <scope>NUCLEOTIDE SEQUENCE [LARGE SCALE GENOMIC DNA]</scope>
    <source>
        <strain evidence="2">cv. JPN11</strain>
        <tissue evidence="1">Leaf</tissue>
    </source>
</reference>
<sequence length="145" mass="16038">MDESNEPEAEAYEPMDNESGRIMPKTIKEHEAKARKLMDNEGVEENKIKGFLDKELVSSSVDNEESKAPEVEAYKPMDNEGGVILPEPVQQGSDLPSPLLVVEEKKIKVYLDKKAIGSSFSLDELQGHEAKTHKSMDIEGGVVLP</sequence>
<organism evidence="1 2">
    <name type="scientific">Melia azedarach</name>
    <name type="common">Chinaberry tree</name>
    <dbReference type="NCBI Taxonomy" id="155640"/>
    <lineage>
        <taxon>Eukaryota</taxon>
        <taxon>Viridiplantae</taxon>
        <taxon>Streptophyta</taxon>
        <taxon>Embryophyta</taxon>
        <taxon>Tracheophyta</taxon>
        <taxon>Spermatophyta</taxon>
        <taxon>Magnoliopsida</taxon>
        <taxon>eudicotyledons</taxon>
        <taxon>Gunneridae</taxon>
        <taxon>Pentapetalae</taxon>
        <taxon>rosids</taxon>
        <taxon>malvids</taxon>
        <taxon>Sapindales</taxon>
        <taxon>Meliaceae</taxon>
        <taxon>Melia</taxon>
    </lineage>
</organism>
<keyword evidence="2" id="KW-1185">Reference proteome</keyword>
<evidence type="ECO:0000313" key="2">
    <source>
        <dbReference type="Proteomes" id="UP001164539"/>
    </source>
</evidence>
<dbReference type="Proteomes" id="UP001164539">
    <property type="component" value="Chromosome 3"/>
</dbReference>
<evidence type="ECO:0000313" key="1">
    <source>
        <dbReference type="EMBL" id="KAJ4722263.1"/>
    </source>
</evidence>
<protein>
    <submittedName>
        <fullName evidence="1">Uncharacterized protein</fullName>
    </submittedName>
</protein>
<gene>
    <name evidence="1" type="ORF">OWV82_005794</name>
</gene>
<dbReference type="EMBL" id="CM051396">
    <property type="protein sequence ID" value="KAJ4722263.1"/>
    <property type="molecule type" value="Genomic_DNA"/>
</dbReference>
<accession>A0ACC1YGP2</accession>
<comment type="caution">
    <text evidence="1">The sequence shown here is derived from an EMBL/GenBank/DDBJ whole genome shotgun (WGS) entry which is preliminary data.</text>
</comment>